<gene>
    <name evidence="2" type="ORF">HLPR_17590</name>
</gene>
<feature type="transmembrane region" description="Helical" evidence="1">
    <location>
        <begin position="61"/>
        <end position="86"/>
    </location>
</feature>
<feature type="transmembrane region" description="Helical" evidence="1">
    <location>
        <begin position="5"/>
        <end position="24"/>
    </location>
</feature>
<dbReference type="Proteomes" id="UP001321786">
    <property type="component" value="Chromosome"/>
</dbReference>
<feature type="transmembrane region" description="Helical" evidence="1">
    <location>
        <begin position="30"/>
        <end position="49"/>
    </location>
</feature>
<keyword evidence="1" id="KW-0472">Membrane</keyword>
<organism evidence="2 3">
    <name type="scientific">Helicovermis profundi</name>
    <dbReference type="NCBI Taxonomy" id="3065157"/>
    <lineage>
        <taxon>Bacteria</taxon>
        <taxon>Bacillati</taxon>
        <taxon>Bacillota</taxon>
        <taxon>Clostridia</taxon>
        <taxon>Helicovermis</taxon>
    </lineage>
</organism>
<keyword evidence="1" id="KW-1133">Transmembrane helix</keyword>
<keyword evidence="3" id="KW-1185">Reference proteome</keyword>
<protein>
    <submittedName>
        <fullName evidence="2">Lysine exporter LysO family protein</fullName>
    </submittedName>
</protein>
<proteinExistence type="predicted"/>
<dbReference type="AlphaFoldDB" id="A0AAU9E7N7"/>
<sequence length="199" mass="21630">MTKNILLAVSIGIIIGHFFVPIEFSNYIELFITISLSFVLFLVGIDLGINRSIFKGMKKHGLIIIMIPIGVILGTLFGGVLSSIILKMPLNKGLSVSAGFGWYSLSGIILTKLDSAKLGTIAFLSNVFRELLTFITIPFIAKYLNDYSVIAPAGATAMDTTLPLVSKYTSPEVVVMSFFSGALLSTLVPFLVPFFYSLF</sequence>
<dbReference type="EMBL" id="AP028654">
    <property type="protein sequence ID" value="BEP29428.1"/>
    <property type="molecule type" value="Genomic_DNA"/>
</dbReference>
<dbReference type="RefSeq" id="WP_338535064.1">
    <property type="nucleotide sequence ID" value="NZ_AP028654.1"/>
</dbReference>
<dbReference type="InterPro" id="IPR005642">
    <property type="entry name" value="LysO"/>
</dbReference>
<name>A0AAU9E7N7_9FIRM</name>
<accession>A0AAU9E7N7</accession>
<keyword evidence="1" id="KW-0812">Transmembrane</keyword>
<dbReference type="KEGG" id="hprf:HLPR_17590"/>
<evidence type="ECO:0000313" key="2">
    <source>
        <dbReference type="EMBL" id="BEP29428.1"/>
    </source>
</evidence>
<feature type="transmembrane region" description="Helical" evidence="1">
    <location>
        <begin position="92"/>
        <end position="111"/>
    </location>
</feature>
<evidence type="ECO:0000256" key="1">
    <source>
        <dbReference type="SAM" id="Phobius"/>
    </source>
</evidence>
<evidence type="ECO:0000313" key="3">
    <source>
        <dbReference type="Proteomes" id="UP001321786"/>
    </source>
</evidence>
<dbReference type="PANTHER" id="PTHR35804">
    <property type="entry name" value="LYSINE EXPORTER LYSO"/>
    <property type="match status" value="1"/>
</dbReference>
<feature type="transmembrane region" description="Helical" evidence="1">
    <location>
        <begin position="173"/>
        <end position="196"/>
    </location>
</feature>
<dbReference type="Pfam" id="PF03956">
    <property type="entry name" value="Lys_export"/>
    <property type="match status" value="1"/>
</dbReference>
<dbReference type="GO" id="GO:0015661">
    <property type="term" value="F:L-lysine efflux transmembrane transporter activity"/>
    <property type="evidence" value="ECO:0007669"/>
    <property type="project" value="InterPro"/>
</dbReference>
<feature type="transmembrane region" description="Helical" evidence="1">
    <location>
        <begin position="118"/>
        <end position="141"/>
    </location>
</feature>
<reference evidence="2 3" key="1">
    <citation type="submission" date="2023-08" db="EMBL/GenBank/DDBJ databases">
        <title>Helicovermis profunda gen. nov., sp. nov., a novel mesophilic, fermentative bacterium within the Bacillota from a deep-sea hydrothermal vent chimney.</title>
        <authorList>
            <person name="Miyazaki U."/>
            <person name="Mizutani D."/>
            <person name="Hashimoto Y."/>
            <person name="Tame A."/>
            <person name="Sawayama S."/>
            <person name="Miyazaki J."/>
            <person name="Takai K."/>
            <person name="Nakagawa S."/>
        </authorList>
    </citation>
    <scope>NUCLEOTIDE SEQUENCE [LARGE SCALE GENOMIC DNA]</scope>
    <source>
        <strain evidence="2 3">S502</strain>
    </source>
</reference>
<dbReference type="GO" id="GO:0005886">
    <property type="term" value="C:plasma membrane"/>
    <property type="evidence" value="ECO:0007669"/>
    <property type="project" value="TreeGrafter"/>
</dbReference>
<dbReference type="PANTHER" id="PTHR35804:SF1">
    <property type="entry name" value="LYSINE EXPORTER LYSO"/>
    <property type="match status" value="1"/>
</dbReference>